<organism evidence="1 2">
    <name type="scientific">Funneliformis mosseae</name>
    <name type="common">Endomycorrhizal fungus</name>
    <name type="synonym">Glomus mosseae</name>
    <dbReference type="NCBI Taxonomy" id="27381"/>
    <lineage>
        <taxon>Eukaryota</taxon>
        <taxon>Fungi</taxon>
        <taxon>Fungi incertae sedis</taxon>
        <taxon>Mucoromycota</taxon>
        <taxon>Glomeromycotina</taxon>
        <taxon>Glomeromycetes</taxon>
        <taxon>Glomerales</taxon>
        <taxon>Glomeraceae</taxon>
        <taxon>Funneliformis</taxon>
    </lineage>
</organism>
<proteinExistence type="predicted"/>
<evidence type="ECO:0000313" key="1">
    <source>
        <dbReference type="EMBL" id="CAG8494309.1"/>
    </source>
</evidence>
<evidence type="ECO:0000313" key="2">
    <source>
        <dbReference type="Proteomes" id="UP000789375"/>
    </source>
</evidence>
<protein>
    <submittedName>
        <fullName evidence="1">7473_t:CDS:1</fullName>
    </submittedName>
</protein>
<dbReference type="AlphaFoldDB" id="A0A9N8ZEJ0"/>
<dbReference type="Proteomes" id="UP000789375">
    <property type="component" value="Unassembled WGS sequence"/>
</dbReference>
<keyword evidence="2" id="KW-1185">Reference proteome</keyword>
<comment type="caution">
    <text evidence="1">The sequence shown here is derived from an EMBL/GenBank/DDBJ whole genome shotgun (WGS) entry which is preliminary data.</text>
</comment>
<dbReference type="EMBL" id="CAJVPP010000571">
    <property type="protein sequence ID" value="CAG8494309.1"/>
    <property type="molecule type" value="Genomic_DNA"/>
</dbReference>
<gene>
    <name evidence="1" type="ORF">FMOSSE_LOCUS3698</name>
</gene>
<sequence length="71" mass="8376">MEAEKLEIVKKMEAEKSKLEKAHWKDNEHMKSMESMCNVRGALEFIRSQPVYPKIKEGYRKRLTKVPPDAK</sequence>
<name>A0A9N8ZEJ0_FUNMO</name>
<accession>A0A9N8ZEJ0</accession>
<feature type="non-terminal residue" evidence="1">
    <location>
        <position position="1"/>
    </location>
</feature>
<reference evidence="1" key="1">
    <citation type="submission" date="2021-06" db="EMBL/GenBank/DDBJ databases">
        <authorList>
            <person name="Kallberg Y."/>
            <person name="Tangrot J."/>
            <person name="Rosling A."/>
        </authorList>
    </citation>
    <scope>NUCLEOTIDE SEQUENCE</scope>
    <source>
        <strain evidence="1">87-6 pot B 2015</strain>
    </source>
</reference>